<gene>
    <name evidence="10" type="ORF">TRUGW13939_02819</name>
</gene>
<evidence type="ECO:0000256" key="1">
    <source>
        <dbReference type="ARBA" id="ARBA00004141"/>
    </source>
</evidence>
<keyword evidence="11" id="KW-1185">Reference proteome</keyword>
<evidence type="ECO:0000256" key="5">
    <source>
        <dbReference type="ARBA" id="ARBA00022989"/>
    </source>
</evidence>
<feature type="transmembrane region" description="Helical" evidence="8">
    <location>
        <begin position="407"/>
        <end position="431"/>
    </location>
</feature>
<feature type="transmembrane region" description="Helical" evidence="8">
    <location>
        <begin position="338"/>
        <end position="362"/>
    </location>
</feature>
<evidence type="ECO:0000256" key="7">
    <source>
        <dbReference type="RuleBase" id="RU003346"/>
    </source>
</evidence>
<reference evidence="11" key="1">
    <citation type="submission" date="2020-06" db="EMBL/GenBank/DDBJ databases">
        <title>A chromosome-scale genome assembly of Talaromyces rugulosus W13939.</title>
        <authorList>
            <person name="Wang B."/>
            <person name="Guo L."/>
            <person name="Ye K."/>
            <person name="Wang L."/>
        </authorList>
    </citation>
    <scope>NUCLEOTIDE SEQUENCE [LARGE SCALE GENOMIC DNA]</scope>
    <source>
        <strain evidence="11">W13939</strain>
    </source>
</reference>
<name>A0A7H8QP96_TALRU</name>
<comment type="subcellular location">
    <subcellularLocation>
        <location evidence="1">Membrane</location>
        <topology evidence="1">Multi-pass membrane protein</topology>
    </subcellularLocation>
</comment>
<proteinExistence type="inferred from homology"/>
<evidence type="ECO:0000256" key="8">
    <source>
        <dbReference type="SAM" id="Phobius"/>
    </source>
</evidence>
<comment type="similarity">
    <text evidence="2 7">Belongs to the major facilitator superfamily. Sugar transporter (TC 2.A.1.1) family.</text>
</comment>
<evidence type="ECO:0000259" key="9">
    <source>
        <dbReference type="PROSITE" id="PS50850"/>
    </source>
</evidence>
<dbReference type="SUPFAM" id="SSF103473">
    <property type="entry name" value="MFS general substrate transporter"/>
    <property type="match status" value="1"/>
</dbReference>
<dbReference type="InterPro" id="IPR005829">
    <property type="entry name" value="Sugar_transporter_CS"/>
</dbReference>
<evidence type="ECO:0000313" key="10">
    <source>
        <dbReference type="EMBL" id="QKX55722.1"/>
    </source>
</evidence>
<dbReference type="InterPro" id="IPR005828">
    <property type="entry name" value="MFS_sugar_transport-like"/>
</dbReference>
<dbReference type="GeneID" id="55990326"/>
<feature type="transmembrane region" description="Helical" evidence="8">
    <location>
        <begin position="12"/>
        <end position="37"/>
    </location>
</feature>
<evidence type="ECO:0000256" key="6">
    <source>
        <dbReference type="ARBA" id="ARBA00023136"/>
    </source>
</evidence>
<dbReference type="EMBL" id="CP055899">
    <property type="protein sequence ID" value="QKX55722.1"/>
    <property type="molecule type" value="Genomic_DNA"/>
</dbReference>
<dbReference type="InterPro" id="IPR003663">
    <property type="entry name" value="Sugar/inositol_transpt"/>
</dbReference>
<protein>
    <recommendedName>
        <fullName evidence="9">Major facilitator superfamily (MFS) profile domain-containing protein</fullName>
    </recommendedName>
</protein>
<dbReference type="RefSeq" id="XP_035341900.1">
    <property type="nucleotide sequence ID" value="XM_035486007.1"/>
</dbReference>
<evidence type="ECO:0000256" key="3">
    <source>
        <dbReference type="ARBA" id="ARBA00022448"/>
    </source>
</evidence>
<feature type="transmembrane region" description="Helical" evidence="8">
    <location>
        <begin position="151"/>
        <end position="175"/>
    </location>
</feature>
<feature type="transmembrane region" description="Helical" evidence="8">
    <location>
        <begin position="65"/>
        <end position="85"/>
    </location>
</feature>
<keyword evidence="6 8" id="KW-0472">Membrane</keyword>
<dbReference type="Gene3D" id="1.20.1250.20">
    <property type="entry name" value="MFS general substrate transporter like domains"/>
    <property type="match status" value="1"/>
</dbReference>
<dbReference type="InterPro" id="IPR050360">
    <property type="entry name" value="MFS_Sugar_Transporters"/>
</dbReference>
<dbReference type="Proteomes" id="UP000509510">
    <property type="component" value="Chromosome II"/>
</dbReference>
<dbReference type="PROSITE" id="PS00216">
    <property type="entry name" value="SUGAR_TRANSPORT_1"/>
    <property type="match status" value="2"/>
</dbReference>
<dbReference type="GO" id="GO:0005351">
    <property type="term" value="F:carbohydrate:proton symporter activity"/>
    <property type="evidence" value="ECO:0007669"/>
    <property type="project" value="TreeGrafter"/>
</dbReference>
<dbReference type="NCBIfam" id="TIGR00879">
    <property type="entry name" value="SP"/>
    <property type="match status" value="1"/>
</dbReference>
<dbReference type="AlphaFoldDB" id="A0A7H8QP96"/>
<dbReference type="InterPro" id="IPR036259">
    <property type="entry name" value="MFS_trans_sf"/>
</dbReference>
<feature type="domain" description="Major facilitator superfamily (MFS) profile" evidence="9">
    <location>
        <begin position="15"/>
        <end position="460"/>
    </location>
</feature>
<dbReference type="KEGG" id="trg:TRUGW13939_02819"/>
<accession>A0A7H8QP96</accession>
<dbReference type="PROSITE" id="PS50850">
    <property type="entry name" value="MFS"/>
    <property type="match status" value="1"/>
</dbReference>
<feature type="transmembrane region" description="Helical" evidence="8">
    <location>
        <begin position="437"/>
        <end position="456"/>
    </location>
</feature>
<dbReference type="GO" id="GO:0016020">
    <property type="term" value="C:membrane"/>
    <property type="evidence" value="ECO:0007669"/>
    <property type="project" value="UniProtKB-SubCell"/>
</dbReference>
<dbReference type="Pfam" id="PF00083">
    <property type="entry name" value="Sugar_tr"/>
    <property type="match status" value="1"/>
</dbReference>
<evidence type="ECO:0000256" key="4">
    <source>
        <dbReference type="ARBA" id="ARBA00022692"/>
    </source>
</evidence>
<organism evidence="10 11">
    <name type="scientific">Talaromyces rugulosus</name>
    <name type="common">Penicillium rugulosum</name>
    <dbReference type="NCBI Taxonomy" id="121627"/>
    <lineage>
        <taxon>Eukaryota</taxon>
        <taxon>Fungi</taxon>
        <taxon>Dikarya</taxon>
        <taxon>Ascomycota</taxon>
        <taxon>Pezizomycotina</taxon>
        <taxon>Eurotiomycetes</taxon>
        <taxon>Eurotiomycetidae</taxon>
        <taxon>Eurotiales</taxon>
        <taxon>Trichocomaceae</taxon>
        <taxon>Talaromyces</taxon>
        <taxon>Talaromyces sect. Islandici</taxon>
    </lineage>
</organism>
<keyword evidence="4 8" id="KW-0812">Transmembrane</keyword>
<dbReference type="OrthoDB" id="6612291at2759"/>
<dbReference type="InterPro" id="IPR020846">
    <property type="entry name" value="MFS_dom"/>
</dbReference>
<sequence>MDSDKPRLNWRTFALCVIISFGQFVGAYESVIIGTTLQKPDFMRRMGLWDINGNETSRYSSLEGAIVGLFQAGAVFGSLIVAAVMERWGRKAGLIFGSLISLPALAGMTGSMNVAEFLVFRFIAGLGTWACGSAASVYIPELAPPAYRGFFAGLNGVMIGFGVASASYTGMGFYFCDNEVVSWRAPMGIPLFAPILILCAIPFLPESPRYLLLKDRPEEARRIFDRLNQSSSANPSLLDEEFSQIQQQAAYDRILDSSWKGLFIRPAYRKRIILACMLSSLNQSTGVLVINNYGQTFYETLGFSPSARQLLQGNRDIIAFLGNFLGSWIVDRVGRKPLLLFSLAGCFCCILLEGIMVHVYAYSDNFGGKNAGVALLYIFLFFYAVGIDVGTYVYLGEMFPNHLRVKGVGMSLASLNVTATVYLSVTGTAIASIGWKFFLVFAAITFCGMIWIYFFLPETRRLPLEEIEALFGNAEDTMVFISPANRGLEGERAGQEKGAVEHVE</sequence>
<keyword evidence="3 7" id="KW-0813">Transport</keyword>
<keyword evidence="5 8" id="KW-1133">Transmembrane helix</keyword>
<evidence type="ECO:0000256" key="2">
    <source>
        <dbReference type="ARBA" id="ARBA00010992"/>
    </source>
</evidence>
<dbReference type="PANTHER" id="PTHR48022">
    <property type="entry name" value="PLASTIDIC GLUCOSE TRANSPORTER 4"/>
    <property type="match status" value="1"/>
</dbReference>
<feature type="transmembrane region" description="Helical" evidence="8">
    <location>
        <begin position="374"/>
        <end position="395"/>
    </location>
</feature>
<feature type="transmembrane region" description="Helical" evidence="8">
    <location>
        <begin position="118"/>
        <end position="139"/>
    </location>
</feature>
<dbReference type="PANTHER" id="PTHR48022:SF11">
    <property type="entry name" value="MONOSACCHARIDE TRANSPORTER (HXT8), PUTATIVE (AFU_ORTHOLOGUE AFUA_2G08120)-RELATED"/>
    <property type="match status" value="1"/>
</dbReference>
<feature type="transmembrane region" description="Helical" evidence="8">
    <location>
        <begin position="92"/>
        <end position="112"/>
    </location>
</feature>
<evidence type="ECO:0000313" key="11">
    <source>
        <dbReference type="Proteomes" id="UP000509510"/>
    </source>
</evidence>
<feature type="transmembrane region" description="Helical" evidence="8">
    <location>
        <begin position="187"/>
        <end position="204"/>
    </location>
</feature>